<protein>
    <submittedName>
        <fullName evidence="2">Uncharacterized protein</fullName>
    </submittedName>
</protein>
<dbReference type="RefSeq" id="WP_109654469.1">
    <property type="nucleotide sequence ID" value="NZ_JACWLN010000014.1"/>
</dbReference>
<name>A0A316DSE8_9FLAO</name>
<gene>
    <name evidence="1" type="ORF">HZY62_19525</name>
    <name evidence="2" type="ORF">LX92_04052</name>
</gene>
<evidence type="ECO:0000313" key="4">
    <source>
        <dbReference type="Proteomes" id="UP000651837"/>
    </source>
</evidence>
<evidence type="ECO:0000313" key="2">
    <source>
        <dbReference type="EMBL" id="PWK20109.1"/>
    </source>
</evidence>
<reference evidence="2 3" key="1">
    <citation type="submission" date="2018-05" db="EMBL/GenBank/DDBJ databases">
        <title>Genomic Encyclopedia of Archaeal and Bacterial Type Strains, Phase II (KMG-II): from individual species to whole genera.</title>
        <authorList>
            <person name="Goeker M."/>
        </authorList>
    </citation>
    <scope>NUCLEOTIDE SEQUENCE [LARGE SCALE GENOMIC DNA]</scope>
    <source>
        <strain evidence="2 3">DSM 23514</strain>
    </source>
</reference>
<evidence type="ECO:0000313" key="1">
    <source>
        <dbReference type="EMBL" id="MBD1262797.1"/>
    </source>
</evidence>
<accession>A0A316DSE8</accession>
<dbReference type="Proteomes" id="UP000651837">
    <property type="component" value="Unassembled WGS sequence"/>
</dbReference>
<comment type="caution">
    <text evidence="2">The sequence shown here is derived from an EMBL/GenBank/DDBJ whole genome shotgun (WGS) entry which is preliminary data.</text>
</comment>
<dbReference type="EMBL" id="QGGQ01000014">
    <property type="protein sequence ID" value="PWK20109.1"/>
    <property type="molecule type" value="Genomic_DNA"/>
</dbReference>
<evidence type="ECO:0000313" key="3">
    <source>
        <dbReference type="Proteomes" id="UP000245667"/>
    </source>
</evidence>
<sequence length="98" mass="11074">MITPLTKTIDNWTISVRDIGFGGRNQLNPNKYNYQANDRTCKIIGCNNRFYITRTSGLCNNHLNHQHDLLLELTNPNGQLINVPAHKEIIDALIGSVN</sequence>
<reference evidence="1 4" key="2">
    <citation type="submission" date="2020-07" db="EMBL/GenBank/DDBJ databases">
        <title>The draft genome sequence of Maribacter polysiphoniae KCTC 22021.</title>
        <authorList>
            <person name="Mu L."/>
        </authorList>
    </citation>
    <scope>NUCLEOTIDE SEQUENCE [LARGE SCALE GENOMIC DNA]</scope>
    <source>
        <strain evidence="1 4">KCTC 22021</strain>
    </source>
</reference>
<dbReference type="AlphaFoldDB" id="A0A316DSE8"/>
<keyword evidence="4" id="KW-1185">Reference proteome</keyword>
<dbReference type="EMBL" id="JACWLN010000014">
    <property type="protein sequence ID" value="MBD1262797.1"/>
    <property type="molecule type" value="Genomic_DNA"/>
</dbReference>
<organism evidence="2 3">
    <name type="scientific">Maribacter polysiphoniae</name>
    <dbReference type="NCBI Taxonomy" id="429344"/>
    <lineage>
        <taxon>Bacteria</taxon>
        <taxon>Pseudomonadati</taxon>
        <taxon>Bacteroidota</taxon>
        <taxon>Flavobacteriia</taxon>
        <taxon>Flavobacteriales</taxon>
        <taxon>Flavobacteriaceae</taxon>
        <taxon>Maribacter</taxon>
    </lineage>
</organism>
<dbReference type="Proteomes" id="UP000245667">
    <property type="component" value="Unassembled WGS sequence"/>
</dbReference>
<proteinExistence type="predicted"/>